<reference evidence="1" key="1">
    <citation type="submission" date="2019-02" db="EMBL/GenBank/DDBJ databases">
        <authorList>
            <person name="Gruber-Vodicka R. H."/>
            <person name="Seah K. B. B."/>
        </authorList>
    </citation>
    <scope>NUCLEOTIDE SEQUENCE</scope>
    <source>
        <strain evidence="1">BECK_M7</strain>
    </source>
</reference>
<evidence type="ECO:0008006" key="2">
    <source>
        <dbReference type="Google" id="ProtNLM"/>
    </source>
</evidence>
<proteinExistence type="predicted"/>
<organism evidence="1">
    <name type="scientific">Candidatus Kentrum sp. LFY</name>
    <dbReference type="NCBI Taxonomy" id="2126342"/>
    <lineage>
        <taxon>Bacteria</taxon>
        <taxon>Pseudomonadati</taxon>
        <taxon>Pseudomonadota</taxon>
        <taxon>Gammaproteobacteria</taxon>
        <taxon>Candidatus Kentrum</taxon>
    </lineage>
</organism>
<accession>A0A450UAS5</accession>
<sequence length="83" mass="8002">MKKYKCENCGALNKIPGGVSPSASSCESCSWPLTNAKEQAGDPSATAVGVIGGAALGAYFAGSPGAVLGGIIGAFIGKGARGV</sequence>
<dbReference type="EMBL" id="CAADFF010000014">
    <property type="protein sequence ID" value="VFJ89247.1"/>
    <property type="molecule type" value="Genomic_DNA"/>
</dbReference>
<dbReference type="PROSITE" id="PS51257">
    <property type="entry name" value="PROKAR_LIPOPROTEIN"/>
    <property type="match status" value="1"/>
</dbReference>
<protein>
    <recommendedName>
        <fullName evidence="2">Glycine zipper</fullName>
    </recommendedName>
</protein>
<gene>
    <name evidence="1" type="ORF">BECKLFY1418B_GA0070995_101426</name>
</gene>
<dbReference type="AlphaFoldDB" id="A0A450UAS5"/>
<name>A0A450UAS5_9GAMM</name>
<evidence type="ECO:0000313" key="1">
    <source>
        <dbReference type="EMBL" id="VFJ89247.1"/>
    </source>
</evidence>